<proteinExistence type="predicted"/>
<dbReference type="InterPro" id="IPR000182">
    <property type="entry name" value="GNAT_dom"/>
</dbReference>
<keyword evidence="2 4" id="KW-0012">Acyltransferase</keyword>
<dbReference type="EMBL" id="JBHSHD010000006">
    <property type="protein sequence ID" value="MFC4820094.1"/>
    <property type="molecule type" value="Genomic_DNA"/>
</dbReference>
<keyword evidence="5" id="KW-1185">Reference proteome</keyword>
<reference evidence="5" key="1">
    <citation type="journal article" date="2019" name="Int. J. Syst. Evol. Microbiol.">
        <title>The Global Catalogue of Microorganisms (GCM) 10K type strain sequencing project: providing services to taxonomists for standard genome sequencing and annotation.</title>
        <authorList>
            <consortium name="The Broad Institute Genomics Platform"/>
            <consortium name="The Broad Institute Genome Sequencing Center for Infectious Disease"/>
            <person name="Wu L."/>
            <person name="Ma J."/>
        </authorList>
    </citation>
    <scope>NUCLEOTIDE SEQUENCE [LARGE SCALE GENOMIC DNA]</scope>
    <source>
        <strain evidence="5">CCUG 30340</strain>
    </source>
</reference>
<evidence type="ECO:0000259" key="3">
    <source>
        <dbReference type="PROSITE" id="PS51186"/>
    </source>
</evidence>
<dbReference type="PANTHER" id="PTHR43420:SF52">
    <property type="entry name" value="N-ACETYLTRANSFERASE YODP"/>
    <property type="match status" value="1"/>
</dbReference>
<organism evidence="4 5">
    <name type="scientific">Dokdonella ginsengisoli</name>
    <dbReference type="NCBI Taxonomy" id="363846"/>
    <lineage>
        <taxon>Bacteria</taxon>
        <taxon>Pseudomonadati</taxon>
        <taxon>Pseudomonadota</taxon>
        <taxon>Gammaproteobacteria</taxon>
        <taxon>Lysobacterales</taxon>
        <taxon>Rhodanobacteraceae</taxon>
        <taxon>Dokdonella</taxon>
    </lineage>
</organism>
<dbReference type="PROSITE" id="PS51186">
    <property type="entry name" value="GNAT"/>
    <property type="match status" value="1"/>
</dbReference>
<evidence type="ECO:0000313" key="5">
    <source>
        <dbReference type="Proteomes" id="UP001595886"/>
    </source>
</evidence>
<dbReference type="InterPro" id="IPR050680">
    <property type="entry name" value="YpeA/RimI_acetyltransf"/>
</dbReference>
<keyword evidence="1 4" id="KW-0808">Transferase</keyword>
<evidence type="ECO:0000256" key="1">
    <source>
        <dbReference type="ARBA" id="ARBA00022679"/>
    </source>
</evidence>
<dbReference type="PANTHER" id="PTHR43420">
    <property type="entry name" value="ACETYLTRANSFERASE"/>
    <property type="match status" value="1"/>
</dbReference>
<dbReference type="Gene3D" id="3.40.630.30">
    <property type="match status" value="1"/>
</dbReference>
<dbReference type="Pfam" id="PF00583">
    <property type="entry name" value="Acetyltransf_1"/>
    <property type="match status" value="1"/>
</dbReference>
<dbReference type="Proteomes" id="UP001595886">
    <property type="component" value="Unassembled WGS sequence"/>
</dbReference>
<sequence>MAATHSGVRQARPDDGAQVVPLLVEAIDHLALHLAGAADHAAAVPFFARLFETGGNRYGREHVLVLEQGGEIAAAILGYPGRDEAALAAPVLAACRARDPSAHYRLEAESSPDEFYLDALAVAPRHRGAGHAATLIAAACARAAQAGHARAGLLVDVDKPGVKRLYAKLGFAVDGERRLAGHRYEHMSRALGEV</sequence>
<dbReference type="RefSeq" id="WP_380019920.1">
    <property type="nucleotide sequence ID" value="NZ_JBHSHD010000006.1"/>
</dbReference>
<dbReference type="GO" id="GO:0016746">
    <property type="term" value="F:acyltransferase activity"/>
    <property type="evidence" value="ECO:0007669"/>
    <property type="project" value="UniProtKB-KW"/>
</dbReference>
<evidence type="ECO:0000313" key="4">
    <source>
        <dbReference type="EMBL" id="MFC4820094.1"/>
    </source>
</evidence>
<gene>
    <name evidence="4" type="ORF">ACFO6Q_07155</name>
</gene>
<evidence type="ECO:0000256" key="2">
    <source>
        <dbReference type="ARBA" id="ARBA00023315"/>
    </source>
</evidence>
<comment type="caution">
    <text evidence="4">The sequence shown here is derived from an EMBL/GenBank/DDBJ whole genome shotgun (WGS) entry which is preliminary data.</text>
</comment>
<dbReference type="InterPro" id="IPR016181">
    <property type="entry name" value="Acyl_CoA_acyltransferase"/>
</dbReference>
<name>A0ABV9QU34_9GAMM</name>
<feature type="domain" description="N-acetyltransferase" evidence="3">
    <location>
        <begin position="6"/>
        <end position="192"/>
    </location>
</feature>
<dbReference type="EC" id="2.3.1.-" evidence="4"/>
<dbReference type="SUPFAM" id="SSF55729">
    <property type="entry name" value="Acyl-CoA N-acyltransferases (Nat)"/>
    <property type="match status" value="1"/>
</dbReference>
<accession>A0ABV9QU34</accession>
<protein>
    <submittedName>
        <fullName evidence="4">GNAT family N-acetyltransferase</fullName>
        <ecNumber evidence="4">2.3.1.-</ecNumber>
    </submittedName>
</protein>